<evidence type="ECO:0000256" key="1">
    <source>
        <dbReference type="SAM" id="MobiDB-lite"/>
    </source>
</evidence>
<reference evidence="2" key="1">
    <citation type="submission" date="2022-07" db="EMBL/GenBank/DDBJ databases">
        <title>Phylogenomic reconstructions and comparative analyses of Kickxellomycotina fungi.</title>
        <authorList>
            <person name="Reynolds N.K."/>
            <person name="Stajich J.E."/>
            <person name="Barry K."/>
            <person name="Grigoriev I.V."/>
            <person name="Crous P."/>
            <person name="Smith M.E."/>
        </authorList>
    </citation>
    <scope>NUCLEOTIDE SEQUENCE</scope>
    <source>
        <strain evidence="2">RSA 1196</strain>
    </source>
</reference>
<name>A0A9W8ARE7_9FUNG</name>
<evidence type="ECO:0000313" key="2">
    <source>
        <dbReference type="EMBL" id="KAJ1967368.1"/>
    </source>
</evidence>
<dbReference type="OrthoDB" id="5634197at2759"/>
<accession>A0A9W8ARE7</accession>
<dbReference type="AlphaFoldDB" id="A0A9W8ARE7"/>
<keyword evidence="3" id="KW-1185">Reference proteome</keyword>
<dbReference type="EMBL" id="JANBPY010000350">
    <property type="protein sequence ID" value="KAJ1967368.1"/>
    <property type="molecule type" value="Genomic_DNA"/>
</dbReference>
<sequence>MPTPNSSPSTSSSDSDEKVSPANFSMKNWHFCTINLAKDSNLSSTKCYEFVHLKNHDECDKFNATWPRDTLLEKAMLFNPLRGTWLIYRSLPPRERPVTVLKKEKGTSTSYTIGYAKKDATYTRPDVTEAAAEVQQKTILVNLPIGGIIDGVLVGNYKVLNGLYDSGSRLGRLWYESWANGNQQRFFERWVQHIREGHPMTLLGKMKDHVKEDLKSTPLPTNTTDDGHKATPAKPQTSSDTAKAETNPSDPTPSKSSGSADDADP</sequence>
<feature type="region of interest" description="Disordered" evidence="1">
    <location>
        <begin position="214"/>
        <end position="265"/>
    </location>
</feature>
<organism evidence="2 3">
    <name type="scientific">Dispira parvispora</name>
    <dbReference type="NCBI Taxonomy" id="1520584"/>
    <lineage>
        <taxon>Eukaryota</taxon>
        <taxon>Fungi</taxon>
        <taxon>Fungi incertae sedis</taxon>
        <taxon>Zoopagomycota</taxon>
        <taxon>Kickxellomycotina</taxon>
        <taxon>Dimargaritomycetes</taxon>
        <taxon>Dimargaritales</taxon>
        <taxon>Dimargaritaceae</taxon>
        <taxon>Dispira</taxon>
    </lineage>
</organism>
<evidence type="ECO:0000313" key="3">
    <source>
        <dbReference type="Proteomes" id="UP001150925"/>
    </source>
</evidence>
<proteinExistence type="predicted"/>
<feature type="compositionally biased region" description="Polar residues" evidence="1">
    <location>
        <begin position="234"/>
        <end position="259"/>
    </location>
</feature>
<gene>
    <name evidence="2" type="ORF">IWQ62_001907</name>
</gene>
<protein>
    <submittedName>
        <fullName evidence="2">Uncharacterized protein</fullName>
    </submittedName>
</protein>
<dbReference type="Proteomes" id="UP001150925">
    <property type="component" value="Unassembled WGS sequence"/>
</dbReference>
<comment type="caution">
    <text evidence="2">The sequence shown here is derived from an EMBL/GenBank/DDBJ whole genome shotgun (WGS) entry which is preliminary data.</text>
</comment>